<name>A0A520S192_9GAMM</name>
<dbReference type="FunFam" id="3.40.50.300:FF:000418">
    <property type="entry name" value="Iron-sulfur cluster carrier protein"/>
    <property type="match status" value="1"/>
</dbReference>
<keyword evidence="7" id="KW-0378">Hydrolase</keyword>
<evidence type="ECO:0000256" key="3">
    <source>
        <dbReference type="ARBA" id="ARBA00022840"/>
    </source>
</evidence>
<dbReference type="PANTHER" id="PTHR42961">
    <property type="entry name" value="IRON-SULFUR PROTEIN NUBPL"/>
    <property type="match status" value="1"/>
</dbReference>
<dbReference type="InterPro" id="IPR033756">
    <property type="entry name" value="YlxH/NBP35"/>
</dbReference>
<evidence type="ECO:0000313" key="8">
    <source>
        <dbReference type="EMBL" id="RZO76242.1"/>
    </source>
</evidence>
<dbReference type="NCBIfam" id="NF008669">
    <property type="entry name" value="PRK11670.1"/>
    <property type="match status" value="1"/>
</dbReference>
<evidence type="ECO:0000256" key="1">
    <source>
        <dbReference type="ARBA" id="ARBA00022723"/>
    </source>
</evidence>
<evidence type="ECO:0000256" key="7">
    <source>
        <dbReference type="HAMAP-Rule" id="MF_02040"/>
    </source>
</evidence>
<comment type="function">
    <text evidence="7">Binds and transfers iron-sulfur (Fe-S) clusters to target apoproteins. Can hydrolyze ATP.</text>
</comment>
<dbReference type="SUPFAM" id="SSF52540">
    <property type="entry name" value="P-loop containing nucleoside triphosphate hydrolases"/>
    <property type="match status" value="1"/>
</dbReference>
<dbReference type="HAMAP" id="MF_02040">
    <property type="entry name" value="Mrp_NBP35"/>
    <property type="match status" value="1"/>
</dbReference>
<organism evidence="8 9">
    <name type="scientific">OM182 bacterium</name>
    <dbReference type="NCBI Taxonomy" id="2510334"/>
    <lineage>
        <taxon>Bacteria</taxon>
        <taxon>Pseudomonadati</taxon>
        <taxon>Pseudomonadota</taxon>
        <taxon>Gammaproteobacteria</taxon>
        <taxon>OMG group</taxon>
        <taxon>OM182 clade</taxon>
    </lineage>
</organism>
<evidence type="ECO:0000256" key="5">
    <source>
        <dbReference type="ARBA" id="ARBA00023014"/>
    </source>
</evidence>
<dbReference type="EMBL" id="SHAG01000015">
    <property type="protein sequence ID" value="RZO76242.1"/>
    <property type="molecule type" value="Genomic_DNA"/>
</dbReference>
<keyword evidence="2 7" id="KW-0547">Nucleotide-binding</keyword>
<keyword evidence="1 7" id="KW-0479">Metal-binding</keyword>
<dbReference type="GO" id="GO:0016887">
    <property type="term" value="F:ATP hydrolysis activity"/>
    <property type="evidence" value="ECO:0007669"/>
    <property type="project" value="UniProtKB-UniRule"/>
</dbReference>
<keyword evidence="3 7" id="KW-0067">ATP-binding</keyword>
<evidence type="ECO:0000313" key="9">
    <source>
        <dbReference type="Proteomes" id="UP000316199"/>
    </source>
</evidence>
<accession>A0A520S192</accession>
<keyword evidence="5 7" id="KW-0411">Iron-sulfur</keyword>
<dbReference type="InterPro" id="IPR027417">
    <property type="entry name" value="P-loop_NTPase"/>
</dbReference>
<gene>
    <name evidence="8" type="primary">apbC</name>
    <name evidence="8" type="ORF">EVA68_04920</name>
</gene>
<feature type="binding site" evidence="7">
    <location>
        <begin position="22"/>
        <end position="29"/>
    </location>
    <ligand>
        <name>ATP</name>
        <dbReference type="ChEBI" id="CHEBI:30616"/>
    </ligand>
</feature>
<evidence type="ECO:0000256" key="6">
    <source>
        <dbReference type="ARBA" id="ARBA00024036"/>
    </source>
</evidence>
<dbReference type="PANTHER" id="PTHR42961:SF2">
    <property type="entry name" value="IRON-SULFUR PROTEIN NUBPL"/>
    <property type="match status" value="1"/>
</dbReference>
<evidence type="ECO:0000256" key="2">
    <source>
        <dbReference type="ARBA" id="ARBA00022741"/>
    </source>
</evidence>
<dbReference type="GO" id="GO:0005524">
    <property type="term" value="F:ATP binding"/>
    <property type="evidence" value="ECO:0007669"/>
    <property type="project" value="UniProtKB-UniRule"/>
</dbReference>
<dbReference type="AlphaFoldDB" id="A0A520S192"/>
<dbReference type="CDD" id="cd02037">
    <property type="entry name" value="Mrp_NBP35"/>
    <property type="match status" value="1"/>
</dbReference>
<dbReference type="Pfam" id="PF10609">
    <property type="entry name" value="ParA"/>
    <property type="match status" value="1"/>
</dbReference>
<reference evidence="8 9" key="1">
    <citation type="submission" date="2019-02" db="EMBL/GenBank/DDBJ databases">
        <title>Prokaryotic population dynamics and viral predation in marine succession experiment using metagenomics: the confinement effect.</title>
        <authorList>
            <person name="Haro-Moreno J.M."/>
            <person name="Rodriguez-Valera F."/>
            <person name="Lopez-Perez M."/>
        </authorList>
    </citation>
    <scope>NUCLEOTIDE SEQUENCE [LARGE SCALE GENOMIC DNA]</scope>
    <source>
        <strain evidence="8">MED-G157</strain>
    </source>
</reference>
<keyword evidence="4 7" id="KW-0408">Iron</keyword>
<proteinExistence type="inferred from homology"/>
<comment type="similarity">
    <text evidence="6 7">Belongs to the Mrp/NBP35 ATP-binding proteins family.</text>
</comment>
<evidence type="ECO:0000256" key="4">
    <source>
        <dbReference type="ARBA" id="ARBA00023004"/>
    </source>
</evidence>
<comment type="caution">
    <text evidence="8">The sequence shown here is derived from an EMBL/GenBank/DDBJ whole genome shotgun (WGS) entry which is preliminary data.</text>
</comment>
<dbReference type="InterPro" id="IPR019591">
    <property type="entry name" value="Mrp/NBP35_ATP-bd"/>
</dbReference>
<dbReference type="GO" id="GO:0016226">
    <property type="term" value="P:iron-sulfur cluster assembly"/>
    <property type="evidence" value="ECO:0007669"/>
    <property type="project" value="InterPro"/>
</dbReference>
<dbReference type="GO" id="GO:0140663">
    <property type="term" value="F:ATP-dependent FeS chaperone activity"/>
    <property type="evidence" value="ECO:0007669"/>
    <property type="project" value="InterPro"/>
</dbReference>
<comment type="subunit">
    <text evidence="7">Homodimer.</text>
</comment>
<sequence>MSKTIQKLELPGIIEIVAVASGKGGVGKSTVAANLAIALANSGHNVGLLDADIYGPSQCHMMGVSEIKPELRGKQLMPVTAHGVKCMSMGFLMSLNTPAIWRGPMASGALQQLLMDTEWGDLDILLIDMPPGTGDIQLTLSQRVPLSGAVIVTTPQDIALLDARKAMEMFTKVEVPTLGIIENMSTHICCNCGHEEAIFGSNGGEHVALEYETEVLAQLPLALSIRQQSDRGIPIVVSDPDSKISKSLCFAARKLMCLLAGLVSSDPEIDIIDD</sequence>
<dbReference type="Proteomes" id="UP000316199">
    <property type="component" value="Unassembled WGS sequence"/>
</dbReference>
<dbReference type="GO" id="GO:0046872">
    <property type="term" value="F:metal ion binding"/>
    <property type="evidence" value="ECO:0007669"/>
    <property type="project" value="UniProtKB-KW"/>
</dbReference>
<dbReference type="Gene3D" id="3.40.50.300">
    <property type="entry name" value="P-loop containing nucleotide triphosphate hydrolases"/>
    <property type="match status" value="1"/>
</dbReference>
<protein>
    <recommendedName>
        <fullName evidence="7">Iron-sulfur cluster carrier protein</fullName>
    </recommendedName>
</protein>
<dbReference type="GO" id="GO:0051539">
    <property type="term" value="F:4 iron, 4 sulfur cluster binding"/>
    <property type="evidence" value="ECO:0007669"/>
    <property type="project" value="TreeGrafter"/>
</dbReference>
<dbReference type="InterPro" id="IPR044304">
    <property type="entry name" value="NUBPL-like"/>
</dbReference>